<comment type="caution">
    <text evidence="3">The sequence shown here is derived from an EMBL/GenBank/DDBJ whole genome shotgun (WGS) entry which is preliminary data.</text>
</comment>
<dbReference type="InterPro" id="IPR012677">
    <property type="entry name" value="Nucleotide-bd_a/b_plait_sf"/>
</dbReference>
<accession>A0A1V9Z0Z0</accession>
<dbReference type="Proteomes" id="UP000243579">
    <property type="component" value="Unassembled WGS sequence"/>
</dbReference>
<dbReference type="SUPFAM" id="SSF54928">
    <property type="entry name" value="RNA-binding domain, RBD"/>
    <property type="match status" value="1"/>
</dbReference>
<dbReference type="OrthoDB" id="21643at2759"/>
<dbReference type="GO" id="GO:0003723">
    <property type="term" value="F:RNA binding"/>
    <property type="evidence" value="ECO:0007669"/>
    <property type="project" value="UniProtKB-UniRule"/>
</dbReference>
<dbReference type="AlphaFoldDB" id="A0A1V9Z0Z0"/>
<dbReference type="Gene3D" id="3.30.70.330">
    <property type="match status" value="1"/>
</dbReference>
<dbReference type="InterPro" id="IPR000504">
    <property type="entry name" value="RRM_dom"/>
</dbReference>
<organism evidence="3 4">
    <name type="scientific">Achlya hypogyna</name>
    <name type="common">Oomycete</name>
    <name type="synonym">Protoachlya hypogyna</name>
    <dbReference type="NCBI Taxonomy" id="1202772"/>
    <lineage>
        <taxon>Eukaryota</taxon>
        <taxon>Sar</taxon>
        <taxon>Stramenopiles</taxon>
        <taxon>Oomycota</taxon>
        <taxon>Saprolegniomycetes</taxon>
        <taxon>Saprolegniales</taxon>
        <taxon>Achlyaceae</taxon>
        <taxon>Achlya</taxon>
    </lineage>
</organism>
<feature type="domain" description="RRM" evidence="2">
    <location>
        <begin position="3"/>
        <end position="90"/>
    </location>
</feature>
<proteinExistence type="predicted"/>
<keyword evidence="1" id="KW-0694">RNA-binding</keyword>
<evidence type="ECO:0000259" key="2">
    <source>
        <dbReference type="PROSITE" id="PS50102"/>
    </source>
</evidence>
<name>A0A1V9Z0Z0_ACHHY</name>
<evidence type="ECO:0000256" key="1">
    <source>
        <dbReference type="PROSITE-ProRule" id="PRU00176"/>
    </source>
</evidence>
<dbReference type="Pfam" id="PF00076">
    <property type="entry name" value="RRM_1"/>
    <property type="match status" value="1"/>
</dbReference>
<reference evidence="3 4" key="1">
    <citation type="journal article" date="2014" name="Genome Biol. Evol.">
        <title>The secreted proteins of Achlya hypogyna and Thraustotheca clavata identify the ancestral oomycete secretome and reveal gene acquisitions by horizontal gene transfer.</title>
        <authorList>
            <person name="Misner I."/>
            <person name="Blouin N."/>
            <person name="Leonard G."/>
            <person name="Richards T.A."/>
            <person name="Lane C.E."/>
        </authorList>
    </citation>
    <scope>NUCLEOTIDE SEQUENCE [LARGE SCALE GENOMIC DNA]</scope>
    <source>
        <strain evidence="3 4">ATCC 48635</strain>
    </source>
</reference>
<gene>
    <name evidence="3" type="ORF">ACHHYP_20178</name>
</gene>
<dbReference type="STRING" id="1202772.A0A1V9Z0Z0"/>
<sequence>MVVRLYVGGLPLDVTEADLRARFGKIAGVSIEALDMVLLGEKARGIRDFCYIDLRGPSPEAEAAAVAQYQQAYHNTKWKGKRLRVEEAVPRFEARLAAERAAATAAVAAAAAARSLPPSTAPVKSAFAGTRVVF</sequence>
<dbReference type="PROSITE" id="PS50102">
    <property type="entry name" value="RRM"/>
    <property type="match status" value="1"/>
</dbReference>
<dbReference type="EMBL" id="JNBR01000515">
    <property type="protein sequence ID" value="OQR91582.1"/>
    <property type="molecule type" value="Genomic_DNA"/>
</dbReference>
<dbReference type="InterPro" id="IPR035979">
    <property type="entry name" value="RBD_domain_sf"/>
</dbReference>
<evidence type="ECO:0000313" key="4">
    <source>
        <dbReference type="Proteomes" id="UP000243579"/>
    </source>
</evidence>
<keyword evidence="4" id="KW-1185">Reference proteome</keyword>
<protein>
    <recommendedName>
        <fullName evidence="2">RRM domain-containing protein</fullName>
    </recommendedName>
</protein>
<evidence type="ECO:0000313" key="3">
    <source>
        <dbReference type="EMBL" id="OQR91582.1"/>
    </source>
</evidence>